<gene>
    <name evidence="4" type="ORF">ABSH63_04565</name>
</gene>
<evidence type="ECO:0000313" key="4">
    <source>
        <dbReference type="EMBL" id="MES0873286.1"/>
    </source>
</evidence>
<dbReference type="Proteomes" id="UP001465331">
    <property type="component" value="Unassembled WGS sequence"/>
</dbReference>
<accession>A0ABV2A8R7</accession>
<dbReference type="PRINTS" id="PR00080">
    <property type="entry name" value="SDRFAMILY"/>
</dbReference>
<comment type="caution">
    <text evidence="4">The sequence shown here is derived from an EMBL/GenBank/DDBJ whole genome shotgun (WGS) entry which is preliminary data.</text>
</comment>
<keyword evidence="5" id="KW-1185">Reference proteome</keyword>
<dbReference type="SUPFAM" id="SSF51735">
    <property type="entry name" value="NAD(P)-binding Rossmann-fold domains"/>
    <property type="match status" value="1"/>
</dbReference>
<dbReference type="PANTHER" id="PTHR24321:SF15">
    <property type="entry name" value="OXIDOREDUCTASE UCPA"/>
    <property type="match status" value="1"/>
</dbReference>
<comment type="similarity">
    <text evidence="1">Belongs to the short-chain dehydrogenases/reductases (SDR) family.</text>
</comment>
<dbReference type="NCBIfam" id="NF005559">
    <property type="entry name" value="PRK07231.1"/>
    <property type="match status" value="1"/>
</dbReference>
<dbReference type="EMBL" id="JBEPIJ010000004">
    <property type="protein sequence ID" value="MES0873286.1"/>
    <property type="molecule type" value="Genomic_DNA"/>
</dbReference>
<evidence type="ECO:0000256" key="1">
    <source>
        <dbReference type="ARBA" id="ARBA00006484"/>
    </source>
</evidence>
<proteinExistence type="inferred from homology"/>
<dbReference type="SMART" id="SM00822">
    <property type="entry name" value="PKS_KR"/>
    <property type="match status" value="1"/>
</dbReference>
<dbReference type="PANTHER" id="PTHR24321">
    <property type="entry name" value="DEHYDROGENASES, SHORT CHAIN"/>
    <property type="match status" value="1"/>
</dbReference>
<evidence type="ECO:0000313" key="5">
    <source>
        <dbReference type="Proteomes" id="UP001465331"/>
    </source>
</evidence>
<evidence type="ECO:0000256" key="2">
    <source>
        <dbReference type="ARBA" id="ARBA00023002"/>
    </source>
</evidence>
<dbReference type="Gene3D" id="3.40.50.720">
    <property type="entry name" value="NAD(P)-binding Rossmann-like Domain"/>
    <property type="match status" value="1"/>
</dbReference>
<organism evidence="4 5">
    <name type="scientific">Sinimarinibacterium thermocellulolyticum</name>
    <dbReference type="NCBI Taxonomy" id="3170016"/>
    <lineage>
        <taxon>Bacteria</taxon>
        <taxon>Pseudomonadati</taxon>
        <taxon>Pseudomonadota</taxon>
        <taxon>Gammaproteobacteria</taxon>
        <taxon>Nevskiales</taxon>
        <taxon>Nevskiaceae</taxon>
        <taxon>Sinimarinibacterium</taxon>
    </lineage>
</organism>
<name>A0ABV2A8R7_9GAMM</name>
<dbReference type="Pfam" id="PF13561">
    <property type="entry name" value="adh_short_C2"/>
    <property type="match status" value="1"/>
</dbReference>
<keyword evidence="2 4" id="KW-0560">Oxidoreductase</keyword>
<dbReference type="PROSITE" id="PS00061">
    <property type="entry name" value="ADH_SHORT"/>
    <property type="match status" value="1"/>
</dbReference>
<dbReference type="PRINTS" id="PR00081">
    <property type="entry name" value="GDHRDH"/>
</dbReference>
<dbReference type="GO" id="GO:0047936">
    <property type="term" value="F:glucose 1-dehydrogenase [NAD(P)+] activity"/>
    <property type="evidence" value="ECO:0007669"/>
    <property type="project" value="UniProtKB-EC"/>
</dbReference>
<evidence type="ECO:0000259" key="3">
    <source>
        <dbReference type="SMART" id="SM00822"/>
    </source>
</evidence>
<dbReference type="EC" id="1.1.1.47" evidence="4"/>
<dbReference type="InterPro" id="IPR002347">
    <property type="entry name" value="SDR_fam"/>
</dbReference>
<dbReference type="InterPro" id="IPR036291">
    <property type="entry name" value="NAD(P)-bd_dom_sf"/>
</dbReference>
<reference evidence="4 5" key="1">
    <citation type="submission" date="2024-06" db="EMBL/GenBank/DDBJ databases">
        <authorList>
            <person name="Li Z."/>
            <person name="Jiang Y."/>
        </authorList>
    </citation>
    <scope>NUCLEOTIDE SEQUENCE [LARGE SCALE GENOMIC DNA]</scope>
    <source>
        <strain evidence="4 5">HSW-8</strain>
    </source>
</reference>
<dbReference type="RefSeq" id="WP_352887837.1">
    <property type="nucleotide sequence ID" value="NZ_JBEPIJ010000004.1"/>
</dbReference>
<sequence length="251" mass="26343">MTKRLEGKVALITGGALGIGLKTAERFAEEGAAVAIADILVEQGRQAAEALGGDATFIELDVTNEAGWQAAIQTLKAKHGRLDVLVNNAGISPFGTIQDTTYELWKKVMAVNADSVFLGCKSAMGLMRKTGGAIINLSSMMGIRSDANLAAYSASKGAVRLLTKSVALHGAPYKIRCNSVHPGGVQTRMLDDFLGVLPDKDAAMKMVTQQVPLGRVGQPEDIANAILYLASDEASWVTGIELCVDGGSLLL</sequence>
<feature type="domain" description="Ketoreductase" evidence="3">
    <location>
        <begin position="8"/>
        <end position="186"/>
    </location>
</feature>
<protein>
    <submittedName>
        <fullName evidence="4">Glucose 1-dehydrogenase</fullName>
        <ecNumber evidence="4">1.1.1.47</ecNumber>
    </submittedName>
</protein>
<dbReference type="InterPro" id="IPR020904">
    <property type="entry name" value="Sc_DH/Rdtase_CS"/>
</dbReference>
<dbReference type="InterPro" id="IPR057326">
    <property type="entry name" value="KR_dom"/>
</dbReference>